<feature type="transmembrane region" description="Helical" evidence="1">
    <location>
        <begin position="64"/>
        <end position="85"/>
    </location>
</feature>
<evidence type="ECO:0000256" key="1">
    <source>
        <dbReference type="SAM" id="Phobius"/>
    </source>
</evidence>
<reference evidence="2 3" key="1">
    <citation type="submission" date="2019-08" db="EMBL/GenBank/DDBJ databases">
        <title>Whole genome of Aphis craccivora.</title>
        <authorList>
            <person name="Voronova N.V."/>
            <person name="Shulinski R.S."/>
            <person name="Bandarenka Y.V."/>
            <person name="Zhorov D.G."/>
            <person name="Warner D."/>
        </authorList>
    </citation>
    <scope>NUCLEOTIDE SEQUENCE [LARGE SCALE GENOMIC DNA]</scope>
    <source>
        <strain evidence="2">180601</strain>
        <tissue evidence="2">Whole Body</tissue>
    </source>
</reference>
<comment type="caution">
    <text evidence="2">The sequence shown here is derived from an EMBL/GenBank/DDBJ whole genome shotgun (WGS) entry which is preliminary data.</text>
</comment>
<evidence type="ECO:0000313" key="3">
    <source>
        <dbReference type="Proteomes" id="UP000478052"/>
    </source>
</evidence>
<name>A0A6G0XDI4_APHCR</name>
<keyword evidence="1" id="KW-1133">Transmembrane helix</keyword>
<dbReference type="EMBL" id="VUJU01007934">
    <property type="protein sequence ID" value="KAF0738252.1"/>
    <property type="molecule type" value="Genomic_DNA"/>
</dbReference>
<organism evidence="2 3">
    <name type="scientific">Aphis craccivora</name>
    <name type="common">Cowpea aphid</name>
    <dbReference type="NCBI Taxonomy" id="307492"/>
    <lineage>
        <taxon>Eukaryota</taxon>
        <taxon>Metazoa</taxon>
        <taxon>Ecdysozoa</taxon>
        <taxon>Arthropoda</taxon>
        <taxon>Hexapoda</taxon>
        <taxon>Insecta</taxon>
        <taxon>Pterygota</taxon>
        <taxon>Neoptera</taxon>
        <taxon>Paraneoptera</taxon>
        <taxon>Hemiptera</taxon>
        <taxon>Sternorrhyncha</taxon>
        <taxon>Aphidomorpha</taxon>
        <taxon>Aphidoidea</taxon>
        <taxon>Aphididae</taxon>
        <taxon>Aphidini</taxon>
        <taxon>Aphis</taxon>
        <taxon>Aphis</taxon>
    </lineage>
</organism>
<proteinExistence type="predicted"/>
<feature type="transmembrane region" description="Helical" evidence="1">
    <location>
        <begin position="115"/>
        <end position="134"/>
    </location>
</feature>
<gene>
    <name evidence="2" type="ORF">FWK35_00023992</name>
</gene>
<keyword evidence="1" id="KW-0472">Membrane</keyword>
<sequence>MGRLTTLPSCQIHTESSILSPSFKTNRNVNLDVIPENRKFDIKSTISETLGTPIKQLNRVNSKFHINILYLSLTISILMICGIVIRFRNKIVKSRQVGTALLYIRGWGGPRTRDAFAFGMIYLIFLMAEFYHQICIL</sequence>
<accession>A0A6G0XDI4</accession>
<dbReference type="AlphaFoldDB" id="A0A6G0XDI4"/>
<protein>
    <submittedName>
        <fullName evidence="2">Envelope fusion protein</fullName>
    </submittedName>
</protein>
<keyword evidence="1" id="KW-0812">Transmembrane</keyword>
<evidence type="ECO:0000313" key="2">
    <source>
        <dbReference type="EMBL" id="KAF0738252.1"/>
    </source>
</evidence>
<dbReference type="Proteomes" id="UP000478052">
    <property type="component" value="Unassembled WGS sequence"/>
</dbReference>
<keyword evidence="3" id="KW-1185">Reference proteome</keyword>